<accession>A0A0H2S675</accession>
<keyword evidence="3" id="KW-1185">Reference proteome</keyword>
<protein>
    <submittedName>
        <fullName evidence="2">Uncharacterized protein</fullName>
    </submittedName>
</protein>
<name>A0A0H2S675_9AGAM</name>
<feature type="compositionally biased region" description="Basic residues" evidence="1">
    <location>
        <begin position="505"/>
        <end position="515"/>
    </location>
</feature>
<gene>
    <name evidence="2" type="ORF">SCHPADRAFT_865315</name>
</gene>
<reference evidence="2 3" key="1">
    <citation type="submission" date="2015-04" db="EMBL/GenBank/DDBJ databases">
        <title>Complete genome sequence of Schizopora paradoxa KUC8140, a cosmopolitan wood degrader in East Asia.</title>
        <authorList>
            <consortium name="DOE Joint Genome Institute"/>
            <person name="Min B."/>
            <person name="Park H."/>
            <person name="Jang Y."/>
            <person name="Kim J.-J."/>
            <person name="Kim K.H."/>
            <person name="Pangilinan J."/>
            <person name="Lipzen A."/>
            <person name="Riley R."/>
            <person name="Grigoriev I.V."/>
            <person name="Spatafora J.W."/>
            <person name="Choi I.-G."/>
        </authorList>
    </citation>
    <scope>NUCLEOTIDE SEQUENCE [LARGE SCALE GENOMIC DNA]</scope>
    <source>
        <strain evidence="2 3">KUC8140</strain>
    </source>
</reference>
<feature type="region of interest" description="Disordered" evidence="1">
    <location>
        <begin position="616"/>
        <end position="638"/>
    </location>
</feature>
<dbReference type="InParanoid" id="A0A0H2S675"/>
<evidence type="ECO:0000313" key="3">
    <source>
        <dbReference type="Proteomes" id="UP000053477"/>
    </source>
</evidence>
<dbReference type="EMBL" id="KQ085887">
    <property type="protein sequence ID" value="KLO19399.1"/>
    <property type="molecule type" value="Genomic_DNA"/>
</dbReference>
<proteinExistence type="predicted"/>
<evidence type="ECO:0000313" key="2">
    <source>
        <dbReference type="EMBL" id="KLO19399.1"/>
    </source>
</evidence>
<feature type="compositionally biased region" description="Polar residues" evidence="1">
    <location>
        <begin position="490"/>
        <end position="501"/>
    </location>
</feature>
<feature type="region of interest" description="Disordered" evidence="1">
    <location>
        <begin position="199"/>
        <end position="221"/>
    </location>
</feature>
<feature type="region of interest" description="Disordered" evidence="1">
    <location>
        <begin position="400"/>
        <end position="568"/>
    </location>
</feature>
<evidence type="ECO:0000256" key="1">
    <source>
        <dbReference type="SAM" id="MobiDB-lite"/>
    </source>
</evidence>
<organism evidence="2 3">
    <name type="scientific">Schizopora paradoxa</name>
    <dbReference type="NCBI Taxonomy" id="27342"/>
    <lineage>
        <taxon>Eukaryota</taxon>
        <taxon>Fungi</taxon>
        <taxon>Dikarya</taxon>
        <taxon>Basidiomycota</taxon>
        <taxon>Agaricomycotina</taxon>
        <taxon>Agaricomycetes</taxon>
        <taxon>Hymenochaetales</taxon>
        <taxon>Schizoporaceae</taxon>
        <taxon>Schizopora</taxon>
    </lineage>
</organism>
<sequence>MAIPAPGRHRSNSDSISRTSLFTRTKTDAFPSGYTVTPPSSYKGAGLRYLEDGSYPNATTFQSREMTITISSPSVRGSGRPNERALPVFGDHDRIPGTVSLDPSSCADSGKLTLSIEGVFEYVSPMSATKAGPSQITPGRHTHVFYRDEAVIPLYVSSEPARSRPVLRSALATIRRTASQERILRPTLPKVRSMEFGFGRDRSSSSASSSSSSCSSGSSSTVSWTSASSVDSSASAAKTFNFSFELPRSDRAGDELPPTFSSSNIVSAGVRGRVYAENADVRYRISAVWEALDGSGAQARLEAPILFQPDADFQSLDGLSVPPDSWSETPLSTVDGISNVPIECAVTMPSPAIFPRRTTVPYYVVFTTNPRTRSLATEVKSDATIAVSLVRKVGFYKPNRSRAPLLSEPSPPPPALARRGSEKHERSTNLSSSRSIGDLRSLRKKLRDVMPPMPRLDTSAAVSSVKTGDSPASSPEPPPTPPTPPSASTVANLTSTPSTSSSKERGRKHMLKRVVRSAPPVLSGFRFGSSARGVESDSDVGSPSTSNPSSSVWHKPLPTIPQEGESGTSDIVKGRTIVKKNPIPPSESNNVTEVEFIENKDKFRVTDSRTLHTDVSVGFPKRPKGRTTAAGSHPSLETVSSLPDGLYKGSIPLQKGWFPSLQWNGLTIEYFLEVSVIFDNSVFKGHIPIRLS</sequence>
<dbReference type="OrthoDB" id="3259897at2759"/>
<feature type="compositionally biased region" description="Pro residues" evidence="1">
    <location>
        <begin position="474"/>
        <end position="485"/>
    </location>
</feature>
<feature type="compositionally biased region" description="Low complexity" evidence="1">
    <location>
        <begin position="542"/>
        <end position="551"/>
    </location>
</feature>
<dbReference type="Proteomes" id="UP000053477">
    <property type="component" value="Unassembled WGS sequence"/>
</dbReference>
<dbReference type="AlphaFoldDB" id="A0A0H2S675"/>
<feature type="compositionally biased region" description="Low complexity" evidence="1">
    <location>
        <begin position="204"/>
        <end position="221"/>
    </location>
</feature>